<protein>
    <submittedName>
        <fullName evidence="9">Rod shape-determining protein MreD</fullName>
    </submittedName>
</protein>
<evidence type="ECO:0000256" key="7">
    <source>
        <dbReference type="ARBA" id="ARBA00023136"/>
    </source>
</evidence>
<dbReference type="Pfam" id="PF04093">
    <property type="entry name" value="MreD"/>
    <property type="match status" value="1"/>
</dbReference>
<proteinExistence type="inferred from homology"/>
<evidence type="ECO:0000313" key="9">
    <source>
        <dbReference type="EMBL" id="KEQ55683.1"/>
    </source>
</evidence>
<dbReference type="PATRIC" id="fig|46429.4.peg.320"/>
<accession>A0A081RKG0</accession>
<name>A0A081RKG0_SPHCR</name>
<evidence type="ECO:0000256" key="3">
    <source>
        <dbReference type="ARBA" id="ARBA00022475"/>
    </source>
</evidence>
<dbReference type="InterPro" id="IPR007227">
    <property type="entry name" value="Cell_shape_determining_MreD"/>
</dbReference>
<evidence type="ECO:0000256" key="2">
    <source>
        <dbReference type="ARBA" id="ARBA00007776"/>
    </source>
</evidence>
<gene>
    <name evidence="9" type="ORF">BV95_00323</name>
</gene>
<evidence type="ECO:0000256" key="5">
    <source>
        <dbReference type="ARBA" id="ARBA00022960"/>
    </source>
</evidence>
<keyword evidence="4 8" id="KW-0812">Transmembrane</keyword>
<dbReference type="EMBL" id="JFHR01000001">
    <property type="protein sequence ID" value="KEQ55683.1"/>
    <property type="molecule type" value="Genomic_DNA"/>
</dbReference>
<feature type="transmembrane region" description="Helical" evidence="8">
    <location>
        <begin position="116"/>
        <end position="136"/>
    </location>
</feature>
<evidence type="ECO:0000256" key="1">
    <source>
        <dbReference type="ARBA" id="ARBA00004651"/>
    </source>
</evidence>
<sequence>MIDPHMQHVPRLGRHPSRFRLAGTPVITVMLGSLVTTLPVIAQSPVMPPFGLLLMLSWRLLRPELWRTWIGVPLGLFDDIASGQPIGSAMFLWTVTLIGIDAVEHRMVWRSYRQDWLIAAAAIIFCIAGGVFFARITGGGNIKLLLVAPQMLWTVLLFPFVVRQCARIDSWRVMA</sequence>
<dbReference type="GO" id="GO:0005886">
    <property type="term" value="C:plasma membrane"/>
    <property type="evidence" value="ECO:0007669"/>
    <property type="project" value="UniProtKB-SubCell"/>
</dbReference>
<keyword evidence="5" id="KW-0133">Cell shape</keyword>
<feature type="transmembrane region" description="Helical" evidence="8">
    <location>
        <begin position="86"/>
        <end position="104"/>
    </location>
</feature>
<dbReference type="RefSeq" id="WP_037446420.1">
    <property type="nucleotide sequence ID" value="NZ_JFHR01000001.1"/>
</dbReference>
<feature type="transmembrane region" description="Helical" evidence="8">
    <location>
        <begin position="21"/>
        <end position="42"/>
    </location>
</feature>
<dbReference type="Proteomes" id="UP000028411">
    <property type="component" value="Unassembled WGS sequence"/>
</dbReference>
<evidence type="ECO:0000256" key="8">
    <source>
        <dbReference type="SAM" id="Phobius"/>
    </source>
</evidence>
<comment type="similarity">
    <text evidence="2">Belongs to the MreD family.</text>
</comment>
<dbReference type="OrthoDB" id="7426601at2"/>
<keyword evidence="3" id="KW-1003">Cell membrane</keyword>
<evidence type="ECO:0000313" key="10">
    <source>
        <dbReference type="Proteomes" id="UP000028411"/>
    </source>
</evidence>
<keyword evidence="6 8" id="KW-1133">Transmembrane helix</keyword>
<evidence type="ECO:0000256" key="6">
    <source>
        <dbReference type="ARBA" id="ARBA00022989"/>
    </source>
</evidence>
<dbReference type="GO" id="GO:0008360">
    <property type="term" value="P:regulation of cell shape"/>
    <property type="evidence" value="ECO:0007669"/>
    <property type="project" value="UniProtKB-KW"/>
</dbReference>
<dbReference type="eggNOG" id="ENOG502ZPNK">
    <property type="taxonomic scope" value="Bacteria"/>
</dbReference>
<dbReference type="AlphaFoldDB" id="A0A081RKG0"/>
<keyword evidence="7 8" id="KW-0472">Membrane</keyword>
<reference evidence="9 10" key="1">
    <citation type="submission" date="2014-02" db="EMBL/GenBank/DDBJ databases">
        <title>Whole genome sequence of Sphingobium chlorophenolicum NBRC 16172.</title>
        <authorList>
            <person name="Gan H.M."/>
            <person name="Gan H.Y."/>
            <person name="Chew T.H."/>
            <person name="Savka M.A."/>
        </authorList>
    </citation>
    <scope>NUCLEOTIDE SEQUENCE [LARGE SCALE GENOMIC DNA]</scope>
    <source>
        <strain evidence="9 10">NBRC 16172</strain>
    </source>
</reference>
<evidence type="ECO:0000256" key="4">
    <source>
        <dbReference type="ARBA" id="ARBA00022692"/>
    </source>
</evidence>
<organism evidence="9 10">
    <name type="scientific">Sphingobium chlorophenolicum</name>
    <dbReference type="NCBI Taxonomy" id="46429"/>
    <lineage>
        <taxon>Bacteria</taxon>
        <taxon>Pseudomonadati</taxon>
        <taxon>Pseudomonadota</taxon>
        <taxon>Alphaproteobacteria</taxon>
        <taxon>Sphingomonadales</taxon>
        <taxon>Sphingomonadaceae</taxon>
        <taxon>Sphingobium</taxon>
    </lineage>
</organism>
<comment type="caution">
    <text evidence="9">The sequence shown here is derived from an EMBL/GenBank/DDBJ whole genome shotgun (WGS) entry which is preliminary data.</text>
</comment>
<comment type="subcellular location">
    <subcellularLocation>
        <location evidence="1">Cell membrane</location>
        <topology evidence="1">Multi-pass membrane protein</topology>
    </subcellularLocation>
</comment>
<feature type="transmembrane region" description="Helical" evidence="8">
    <location>
        <begin position="142"/>
        <end position="162"/>
    </location>
</feature>